<feature type="signal peptide" evidence="1">
    <location>
        <begin position="1"/>
        <end position="49"/>
    </location>
</feature>
<protein>
    <recommendedName>
        <fullName evidence="4">Polyketide cyclase</fullName>
    </recommendedName>
</protein>
<accession>A0A2A4B285</accession>
<keyword evidence="3" id="KW-1185">Reference proteome</keyword>
<dbReference type="InterPro" id="IPR019587">
    <property type="entry name" value="Polyketide_cyclase/dehydratase"/>
</dbReference>
<gene>
    <name evidence="2" type="ORF">COC42_12050</name>
</gene>
<dbReference type="SUPFAM" id="SSF55961">
    <property type="entry name" value="Bet v1-like"/>
    <property type="match status" value="1"/>
</dbReference>
<dbReference type="Proteomes" id="UP000218366">
    <property type="component" value="Unassembled WGS sequence"/>
</dbReference>
<dbReference type="EMBL" id="NWMW01000002">
    <property type="protein sequence ID" value="PCD02190.1"/>
    <property type="molecule type" value="Genomic_DNA"/>
</dbReference>
<name>A0A2A4B285_9SPHN</name>
<keyword evidence="1" id="KW-0732">Signal</keyword>
<dbReference type="Gene3D" id="3.30.530.20">
    <property type="match status" value="1"/>
</dbReference>
<proteinExistence type="predicted"/>
<organism evidence="2 3">
    <name type="scientific">Sphingomonas spermidinifaciens</name>
    <dbReference type="NCBI Taxonomy" id="1141889"/>
    <lineage>
        <taxon>Bacteria</taxon>
        <taxon>Pseudomonadati</taxon>
        <taxon>Pseudomonadota</taxon>
        <taxon>Alphaproteobacteria</taxon>
        <taxon>Sphingomonadales</taxon>
        <taxon>Sphingomonadaceae</taxon>
        <taxon>Sphingomonas</taxon>
    </lineage>
</organism>
<dbReference type="OrthoDB" id="7448864at2"/>
<reference evidence="2 3" key="1">
    <citation type="submission" date="2017-09" db="EMBL/GenBank/DDBJ databases">
        <title>Sphingomonas spermidinifaciens 9NM-10, whole genome shotgun sequence.</title>
        <authorList>
            <person name="Feng G."/>
            <person name="Zhu H."/>
        </authorList>
    </citation>
    <scope>NUCLEOTIDE SEQUENCE [LARGE SCALE GENOMIC DNA]</scope>
    <source>
        <strain evidence="2 3">9NM-10</strain>
    </source>
</reference>
<dbReference type="InterPro" id="IPR023393">
    <property type="entry name" value="START-like_dom_sf"/>
</dbReference>
<evidence type="ECO:0008006" key="4">
    <source>
        <dbReference type="Google" id="ProtNLM"/>
    </source>
</evidence>
<evidence type="ECO:0000256" key="1">
    <source>
        <dbReference type="SAM" id="SignalP"/>
    </source>
</evidence>
<evidence type="ECO:0000313" key="2">
    <source>
        <dbReference type="EMBL" id="PCD02190.1"/>
    </source>
</evidence>
<sequence>MHKIDACLLGSGGSNRHGIHLMRINDMTVFRFCLAAALLAASLSGIASAQTTAQDLPRRNPEMSWPSGFEPSEADTFNHNKLLIETDCGMVYDILTKPDEWPFWLPIASKVRVSTPAQPMTVGSRFAWSVFNIAIESNVFVAEPGRRFGYTVTPPGPPPLYAQSWLFQPVEQGCLVTTEEMGMGDLAKQTTASGSRLVHVAHDLWLAALRWQSLFGKAPGFGNKPVAE</sequence>
<dbReference type="AlphaFoldDB" id="A0A2A4B285"/>
<evidence type="ECO:0000313" key="3">
    <source>
        <dbReference type="Proteomes" id="UP000218366"/>
    </source>
</evidence>
<feature type="chain" id="PRO_5013082166" description="Polyketide cyclase" evidence="1">
    <location>
        <begin position="50"/>
        <end position="228"/>
    </location>
</feature>
<dbReference type="Pfam" id="PF10604">
    <property type="entry name" value="Polyketide_cyc2"/>
    <property type="match status" value="1"/>
</dbReference>
<comment type="caution">
    <text evidence="2">The sequence shown here is derived from an EMBL/GenBank/DDBJ whole genome shotgun (WGS) entry which is preliminary data.</text>
</comment>